<evidence type="ECO:0000256" key="1">
    <source>
        <dbReference type="ARBA" id="ARBA00023002"/>
    </source>
</evidence>
<organism evidence="3">
    <name type="scientific">Emiliania huxleyi</name>
    <name type="common">Coccolithophore</name>
    <name type="synonym">Pontosphaera huxleyi</name>
    <dbReference type="NCBI Taxonomy" id="2903"/>
    <lineage>
        <taxon>Eukaryota</taxon>
        <taxon>Haptista</taxon>
        <taxon>Haptophyta</taxon>
        <taxon>Prymnesiophyceae</taxon>
        <taxon>Isochrysidales</taxon>
        <taxon>Noelaerhabdaceae</taxon>
        <taxon>Emiliania</taxon>
    </lineage>
</organism>
<keyword evidence="1" id="KW-0560">Oxidoreductase</keyword>
<feature type="region of interest" description="Disordered" evidence="2">
    <location>
        <begin position="158"/>
        <end position="181"/>
    </location>
</feature>
<feature type="region of interest" description="Disordered" evidence="2">
    <location>
        <begin position="223"/>
        <end position="252"/>
    </location>
</feature>
<gene>
    <name evidence="3" type="ORF">EHUX00137_LOCUS18289</name>
</gene>
<name>A0A7S3SCH2_EMIHU</name>
<dbReference type="SUPFAM" id="SSF51197">
    <property type="entry name" value="Clavaminate synthase-like"/>
    <property type="match status" value="1"/>
</dbReference>
<dbReference type="InterPro" id="IPR042098">
    <property type="entry name" value="TauD-like_sf"/>
</dbReference>
<feature type="compositionally biased region" description="Low complexity" evidence="2">
    <location>
        <begin position="295"/>
        <end position="305"/>
    </location>
</feature>
<proteinExistence type="predicted"/>
<dbReference type="Gene3D" id="3.60.130.10">
    <property type="entry name" value="Clavaminate synthase-like"/>
    <property type="match status" value="1"/>
</dbReference>
<reference evidence="3" key="1">
    <citation type="submission" date="2021-01" db="EMBL/GenBank/DDBJ databases">
        <authorList>
            <person name="Corre E."/>
            <person name="Pelletier E."/>
            <person name="Niang G."/>
            <person name="Scheremetjew M."/>
            <person name="Finn R."/>
            <person name="Kale V."/>
            <person name="Holt S."/>
            <person name="Cochrane G."/>
            <person name="Meng A."/>
            <person name="Brown T."/>
            <person name="Cohen L."/>
        </authorList>
    </citation>
    <scope>NUCLEOTIDE SEQUENCE</scope>
    <source>
        <strain evidence="3">379</strain>
    </source>
</reference>
<dbReference type="GO" id="GO:0016491">
    <property type="term" value="F:oxidoreductase activity"/>
    <property type="evidence" value="ECO:0007669"/>
    <property type="project" value="UniProtKB-KW"/>
</dbReference>
<evidence type="ECO:0000313" key="3">
    <source>
        <dbReference type="EMBL" id="CAE0550703.1"/>
    </source>
</evidence>
<accession>A0A7S3SCH2</accession>
<dbReference type="EMBL" id="HBIR01023860">
    <property type="protein sequence ID" value="CAE0550703.1"/>
    <property type="molecule type" value="Transcribed_RNA"/>
</dbReference>
<dbReference type="AlphaFoldDB" id="A0A7S3SCH2"/>
<protein>
    <submittedName>
        <fullName evidence="3">Uncharacterized protein</fullName>
    </submittedName>
</protein>
<feature type="compositionally biased region" description="Low complexity" evidence="2">
    <location>
        <begin position="368"/>
        <end position="377"/>
    </location>
</feature>
<feature type="region of interest" description="Disordered" evidence="2">
    <location>
        <begin position="286"/>
        <end position="407"/>
    </location>
</feature>
<evidence type="ECO:0000256" key="2">
    <source>
        <dbReference type="SAM" id="MobiDB-lite"/>
    </source>
</evidence>
<sequence>MCSRFRRLSTAAAAPALPPQYLQQLNPQLWDRATHQRNHVRVDAATGSKLVSQPRLPPPDEAAFPAGYLDAVRQPHAVVATPPPSQGVFRPPPLALWTGDSFSPPTIRFEELMCEKGGGEAAEWLLSQLYSAGLCLVTQTPPTEKGMRDLSRTVTGGYPTPPAEAVRHGHPTQSNGSDSGPYRTLYGAVWSTSVGGQPSGTSTADSAYSSVSLPLHTDMTYHATPPGAPRLLRPPALQHGESRARRLRRPPPRDAAHEACLWSRQQPGLPAFGCAPSLPLLRCARGPSAPPAGPQPQLSSPSALQAPPPISTALPPRTGCETRTQPPSPRCAMSCLATDPSTRRLAGTSRLPGQSCRSTRSTRRRSRACGTTTSTACRRGRRRACATSTAGAPPGRRPLERAAGGSSRRLAVSRYAEVERALAAWDAVLEEPGRRLTLSLREGDCTVGPPRRKAGCPVYLLASSLACGRWLRRP</sequence>